<reference evidence="4" key="1">
    <citation type="journal article" date="2019" name="Int. J. Syst. Evol. Microbiol.">
        <title>The Global Catalogue of Microorganisms (GCM) 10K type strain sequencing project: providing services to taxonomists for standard genome sequencing and annotation.</title>
        <authorList>
            <consortium name="The Broad Institute Genomics Platform"/>
            <consortium name="The Broad Institute Genome Sequencing Center for Infectious Disease"/>
            <person name="Wu L."/>
            <person name="Ma J."/>
        </authorList>
    </citation>
    <scope>NUCLEOTIDE SEQUENCE [LARGE SCALE GENOMIC DNA]</scope>
    <source>
        <strain evidence="4">KCTC 52165</strain>
    </source>
</reference>
<name>A0ABV7KEI4_9HYPH</name>
<dbReference type="InterPro" id="IPR010987">
    <property type="entry name" value="Glutathione-S-Trfase_C-like"/>
</dbReference>
<accession>A0ABV7KEI4</accession>
<dbReference type="InterPro" id="IPR036282">
    <property type="entry name" value="Glutathione-S-Trfase_C_sf"/>
</dbReference>
<dbReference type="RefSeq" id="WP_378224452.1">
    <property type="nucleotide sequence ID" value="NZ_JBHRTK010000028.1"/>
</dbReference>
<dbReference type="SFLD" id="SFLDS00019">
    <property type="entry name" value="Glutathione_Transferase_(cytos"/>
    <property type="match status" value="1"/>
</dbReference>
<feature type="domain" description="GST N-terminal" evidence="1">
    <location>
        <begin position="1"/>
        <end position="79"/>
    </location>
</feature>
<dbReference type="SUPFAM" id="SSF47616">
    <property type="entry name" value="GST C-terminal domain-like"/>
    <property type="match status" value="1"/>
</dbReference>
<dbReference type="Pfam" id="PF00043">
    <property type="entry name" value="GST_C"/>
    <property type="match status" value="1"/>
</dbReference>
<dbReference type="InterPro" id="IPR040079">
    <property type="entry name" value="Glutathione_S-Trfase"/>
</dbReference>
<protein>
    <submittedName>
        <fullName evidence="3">Glutathione S-transferase family protein</fullName>
    </submittedName>
</protein>
<dbReference type="PROSITE" id="PS50404">
    <property type="entry name" value="GST_NTER"/>
    <property type="match status" value="1"/>
</dbReference>
<feature type="domain" description="GST C-terminal" evidence="2">
    <location>
        <begin position="84"/>
        <end position="205"/>
    </location>
</feature>
<evidence type="ECO:0000259" key="1">
    <source>
        <dbReference type="PROSITE" id="PS50404"/>
    </source>
</evidence>
<dbReference type="SUPFAM" id="SSF52833">
    <property type="entry name" value="Thioredoxin-like"/>
    <property type="match status" value="1"/>
</dbReference>
<dbReference type="SFLD" id="SFLDG00358">
    <property type="entry name" value="Main_(cytGST)"/>
    <property type="match status" value="1"/>
</dbReference>
<keyword evidence="4" id="KW-1185">Reference proteome</keyword>
<organism evidence="3 4">
    <name type="scientific">Aquamicrobium soli</name>
    <dbReference type="NCBI Taxonomy" id="1811518"/>
    <lineage>
        <taxon>Bacteria</taxon>
        <taxon>Pseudomonadati</taxon>
        <taxon>Pseudomonadota</taxon>
        <taxon>Alphaproteobacteria</taxon>
        <taxon>Hyphomicrobiales</taxon>
        <taxon>Phyllobacteriaceae</taxon>
        <taxon>Aquamicrobium</taxon>
    </lineage>
</organism>
<dbReference type="EMBL" id="JBHRTK010000028">
    <property type="protein sequence ID" value="MFC3208743.1"/>
    <property type="molecule type" value="Genomic_DNA"/>
</dbReference>
<dbReference type="CDD" id="cd03057">
    <property type="entry name" value="GST_N_Beta"/>
    <property type="match status" value="1"/>
</dbReference>
<dbReference type="PANTHER" id="PTHR44051">
    <property type="entry name" value="GLUTATHIONE S-TRANSFERASE-RELATED"/>
    <property type="match status" value="1"/>
</dbReference>
<dbReference type="InterPro" id="IPR036249">
    <property type="entry name" value="Thioredoxin-like_sf"/>
</dbReference>
<dbReference type="Pfam" id="PF13409">
    <property type="entry name" value="GST_N_2"/>
    <property type="match status" value="1"/>
</dbReference>
<proteinExistence type="predicted"/>
<evidence type="ECO:0000313" key="4">
    <source>
        <dbReference type="Proteomes" id="UP001595583"/>
    </source>
</evidence>
<sequence>MYKVYSRPGSGSFVVEAALEMAGAPFECIDVAKTPQPDPDFLEISPLNQVPALTLPDGHTMTESAAICILLAERFPQAALAPADGAGRADFLRWMALMASVVYPADLRFYYAHRYTTDAGGADAVKQAAIAEMDRGLAVMDAALGSRRWLAGERQSVADLYLLMLFSWHPEVGRAREAWKNIERVCAVLRDQPLIKRLNVRHEMW</sequence>
<dbReference type="PANTHER" id="PTHR44051:SF8">
    <property type="entry name" value="GLUTATHIONE S-TRANSFERASE GSTA"/>
    <property type="match status" value="1"/>
</dbReference>
<comment type="caution">
    <text evidence="3">The sequence shown here is derived from an EMBL/GenBank/DDBJ whole genome shotgun (WGS) entry which is preliminary data.</text>
</comment>
<dbReference type="InterPro" id="IPR004045">
    <property type="entry name" value="Glutathione_S-Trfase_N"/>
</dbReference>
<dbReference type="Gene3D" id="3.40.30.10">
    <property type="entry name" value="Glutaredoxin"/>
    <property type="match status" value="1"/>
</dbReference>
<dbReference type="PROSITE" id="PS50405">
    <property type="entry name" value="GST_CTER"/>
    <property type="match status" value="1"/>
</dbReference>
<evidence type="ECO:0000313" key="3">
    <source>
        <dbReference type="EMBL" id="MFC3208743.1"/>
    </source>
</evidence>
<dbReference type="InterPro" id="IPR004046">
    <property type="entry name" value="GST_C"/>
</dbReference>
<dbReference type="Gene3D" id="1.20.1050.10">
    <property type="match status" value="1"/>
</dbReference>
<dbReference type="Proteomes" id="UP001595583">
    <property type="component" value="Unassembled WGS sequence"/>
</dbReference>
<gene>
    <name evidence="3" type="ORF">ACFOHJ_21195</name>
</gene>
<evidence type="ECO:0000259" key="2">
    <source>
        <dbReference type="PROSITE" id="PS50405"/>
    </source>
</evidence>